<keyword evidence="2" id="KW-0285">Flavoprotein</keyword>
<evidence type="ECO:0000256" key="4">
    <source>
        <dbReference type="ARBA" id="ARBA00023002"/>
    </source>
</evidence>
<dbReference type="GO" id="GO:0016491">
    <property type="term" value="F:oxidoreductase activity"/>
    <property type="evidence" value="ECO:0007669"/>
    <property type="project" value="UniProtKB-KW"/>
</dbReference>
<reference evidence="5 6" key="1">
    <citation type="submission" date="2019-03" db="EMBL/GenBank/DDBJ databases">
        <title>Genomic Encyclopedia of Type Strains, Phase IV (KMG-IV): sequencing the most valuable type-strain genomes for metagenomic binning, comparative biology and taxonomic classification.</title>
        <authorList>
            <person name="Goeker M."/>
        </authorList>
    </citation>
    <scope>NUCLEOTIDE SEQUENCE [LARGE SCALE GENOMIC DNA]</scope>
    <source>
        <strain evidence="5 6">DSM 29489</strain>
    </source>
</reference>
<proteinExistence type="predicted"/>
<keyword evidence="4" id="KW-0560">Oxidoreductase</keyword>
<name>A0A4R3KIX0_9FIRM</name>
<dbReference type="Proteomes" id="UP000295726">
    <property type="component" value="Unassembled WGS sequence"/>
</dbReference>
<sequence>MIGESGITILTGTELSGVEDGKILIESNGQQSSVDCDTVVLAIGFKANNGLEEKLKDKVKDIVTVGDAAVPRKILNATWEGYHAIRALAERDA</sequence>
<gene>
    <name evidence="5" type="ORF">EDD59_10148</name>
</gene>
<dbReference type="InterPro" id="IPR036188">
    <property type="entry name" value="FAD/NAD-bd_sf"/>
</dbReference>
<comment type="caution">
    <text evidence="5">The sequence shown here is derived from an EMBL/GenBank/DDBJ whole genome shotgun (WGS) entry which is preliminary data.</text>
</comment>
<dbReference type="AlphaFoldDB" id="A0A4R3KIX0"/>
<dbReference type="InterPro" id="IPR051793">
    <property type="entry name" value="NADH:flavin_oxidoreductase"/>
</dbReference>
<dbReference type="Gene3D" id="3.40.50.720">
    <property type="entry name" value="NAD(P)-binding Rossmann-like Domain"/>
    <property type="match status" value="1"/>
</dbReference>
<keyword evidence="3" id="KW-0288">FMN</keyword>
<comment type="cofactor">
    <cofactor evidence="1">
        <name>FMN</name>
        <dbReference type="ChEBI" id="CHEBI:58210"/>
    </cofactor>
</comment>
<evidence type="ECO:0000313" key="5">
    <source>
        <dbReference type="EMBL" id="TCS82647.1"/>
    </source>
</evidence>
<evidence type="ECO:0000256" key="1">
    <source>
        <dbReference type="ARBA" id="ARBA00001917"/>
    </source>
</evidence>
<evidence type="ECO:0000256" key="2">
    <source>
        <dbReference type="ARBA" id="ARBA00022630"/>
    </source>
</evidence>
<evidence type="ECO:0000256" key="3">
    <source>
        <dbReference type="ARBA" id="ARBA00022643"/>
    </source>
</evidence>
<dbReference type="Gene3D" id="3.50.50.60">
    <property type="entry name" value="FAD/NAD(P)-binding domain"/>
    <property type="match status" value="1"/>
</dbReference>
<accession>A0A4R3KIX0</accession>
<protein>
    <recommendedName>
        <fullName evidence="7">Pyridine nucleotide-disulfide oxidoreductase</fullName>
    </recommendedName>
</protein>
<evidence type="ECO:0008006" key="7">
    <source>
        <dbReference type="Google" id="ProtNLM"/>
    </source>
</evidence>
<dbReference type="SUPFAM" id="SSF51905">
    <property type="entry name" value="FAD/NAD(P)-binding domain"/>
    <property type="match status" value="1"/>
</dbReference>
<organism evidence="5 6">
    <name type="scientific">Muricomes intestini</name>
    <dbReference type="NCBI Taxonomy" id="1796634"/>
    <lineage>
        <taxon>Bacteria</taxon>
        <taxon>Bacillati</taxon>
        <taxon>Bacillota</taxon>
        <taxon>Clostridia</taxon>
        <taxon>Lachnospirales</taxon>
        <taxon>Lachnospiraceae</taxon>
        <taxon>Muricomes</taxon>
    </lineage>
</organism>
<dbReference type="PANTHER" id="PTHR42917:SF2">
    <property type="entry name" value="2,4-DIENOYL-COA REDUCTASE [(2E)-ENOYL-COA-PRODUCING]"/>
    <property type="match status" value="1"/>
</dbReference>
<dbReference type="EMBL" id="SLZZ01000001">
    <property type="protein sequence ID" value="TCS82647.1"/>
    <property type="molecule type" value="Genomic_DNA"/>
</dbReference>
<keyword evidence="6" id="KW-1185">Reference proteome</keyword>
<dbReference type="PANTHER" id="PTHR42917">
    <property type="entry name" value="2,4-DIENOYL-COA REDUCTASE"/>
    <property type="match status" value="1"/>
</dbReference>
<evidence type="ECO:0000313" key="6">
    <source>
        <dbReference type="Proteomes" id="UP000295726"/>
    </source>
</evidence>